<accession>T1DPA9</accession>
<keyword evidence="1" id="KW-0732">Signal</keyword>
<reference evidence="2" key="1">
    <citation type="journal article" date="2013" name="Toxins">
        <title>Evolution stings: the origin and diversification of scorpion toxin peptide scaffolds.</title>
        <authorList>
            <person name="Sunagar K."/>
            <person name="Undheim E.A."/>
            <person name="Chan A.H."/>
            <person name="Koludarov I."/>
            <person name="Munoz-Gomez S.A."/>
            <person name="Antunes A."/>
            <person name="Fry B.G."/>
        </authorList>
    </citation>
    <scope>NUCLEOTIDE SEQUENCE</scope>
    <source>
        <tissue evidence="2">Telson venom gland</tissue>
    </source>
</reference>
<organism evidence="2">
    <name type="scientific">Isometroides vescus</name>
    <dbReference type="NCBI Taxonomy" id="1330405"/>
    <lineage>
        <taxon>Eukaryota</taxon>
        <taxon>Metazoa</taxon>
        <taxon>Ecdysozoa</taxon>
        <taxon>Arthropoda</taxon>
        <taxon>Chelicerata</taxon>
        <taxon>Arachnida</taxon>
        <taxon>Scorpiones</taxon>
        <taxon>Buthida</taxon>
        <taxon>Buthoidea</taxon>
        <taxon>Buthidae</taxon>
        <taxon>Isometroides</taxon>
    </lineage>
</organism>
<evidence type="ECO:0000256" key="1">
    <source>
        <dbReference type="SAM" id="SignalP"/>
    </source>
</evidence>
<dbReference type="EMBL" id="GALK01000013">
    <property type="protein sequence ID" value="JAA98081.1"/>
    <property type="molecule type" value="mRNA"/>
</dbReference>
<name>T1DPA9_9SCOR</name>
<feature type="chain" id="PRO_5004574542" evidence="1">
    <location>
        <begin position="20"/>
        <end position="61"/>
    </location>
</feature>
<evidence type="ECO:0000313" key="2">
    <source>
        <dbReference type="EMBL" id="JAA98081.1"/>
    </source>
</evidence>
<protein>
    <submittedName>
        <fullName evidence="2">CSab-Iso-7</fullName>
    </submittedName>
</protein>
<sequence length="61" mass="6758">MFFIAILTVILLISSGVFCANEELCLEDDKHTNGCMKLCEKINETMGICHGTEGNLKCQCM</sequence>
<feature type="signal peptide" evidence="1">
    <location>
        <begin position="1"/>
        <end position="19"/>
    </location>
</feature>
<proteinExistence type="evidence at transcript level"/>
<dbReference type="AlphaFoldDB" id="T1DPA9"/>